<keyword evidence="2" id="KW-1133">Transmembrane helix</keyword>
<organism evidence="3 4">
    <name type="scientific">Trichonephila clavata</name>
    <name type="common">Joro spider</name>
    <name type="synonym">Nephila clavata</name>
    <dbReference type="NCBI Taxonomy" id="2740835"/>
    <lineage>
        <taxon>Eukaryota</taxon>
        <taxon>Metazoa</taxon>
        <taxon>Ecdysozoa</taxon>
        <taxon>Arthropoda</taxon>
        <taxon>Chelicerata</taxon>
        <taxon>Arachnida</taxon>
        <taxon>Araneae</taxon>
        <taxon>Araneomorphae</taxon>
        <taxon>Entelegynae</taxon>
        <taxon>Araneoidea</taxon>
        <taxon>Nephilidae</taxon>
        <taxon>Trichonephila</taxon>
    </lineage>
</organism>
<keyword evidence="2" id="KW-0812">Transmembrane</keyword>
<feature type="region of interest" description="Disordered" evidence="1">
    <location>
        <begin position="656"/>
        <end position="676"/>
    </location>
</feature>
<feature type="region of interest" description="Disordered" evidence="1">
    <location>
        <begin position="442"/>
        <end position="536"/>
    </location>
</feature>
<proteinExistence type="predicted"/>
<evidence type="ECO:0000256" key="1">
    <source>
        <dbReference type="SAM" id="MobiDB-lite"/>
    </source>
</evidence>
<evidence type="ECO:0000313" key="4">
    <source>
        <dbReference type="Proteomes" id="UP000887116"/>
    </source>
</evidence>
<gene>
    <name evidence="3" type="ORF">TNCT_413571</name>
</gene>
<name>A0A8X6LY94_TRICU</name>
<dbReference type="AlphaFoldDB" id="A0A8X6LY94"/>
<dbReference type="OrthoDB" id="8197228at2759"/>
<accession>A0A8X6LY94</accession>
<evidence type="ECO:0000256" key="2">
    <source>
        <dbReference type="SAM" id="Phobius"/>
    </source>
</evidence>
<comment type="caution">
    <text evidence="3">The sequence shown here is derived from an EMBL/GenBank/DDBJ whole genome shotgun (WGS) entry which is preliminary data.</text>
</comment>
<feature type="compositionally biased region" description="Polar residues" evidence="1">
    <location>
        <begin position="442"/>
        <end position="458"/>
    </location>
</feature>
<evidence type="ECO:0000313" key="3">
    <source>
        <dbReference type="EMBL" id="GFR24459.1"/>
    </source>
</evidence>
<keyword evidence="4" id="KW-1185">Reference proteome</keyword>
<protein>
    <submittedName>
        <fullName evidence="3">Glycerol-3-phosphate dehydrogenase</fullName>
    </submittedName>
</protein>
<reference evidence="3" key="1">
    <citation type="submission" date="2020-07" db="EMBL/GenBank/DDBJ databases">
        <title>Multicomponent nature underlies the extraordinary mechanical properties of spider dragline silk.</title>
        <authorList>
            <person name="Kono N."/>
            <person name="Nakamura H."/>
            <person name="Mori M."/>
            <person name="Yoshida Y."/>
            <person name="Ohtoshi R."/>
            <person name="Malay A.D."/>
            <person name="Moran D.A.P."/>
            <person name="Tomita M."/>
            <person name="Numata K."/>
            <person name="Arakawa K."/>
        </authorList>
    </citation>
    <scope>NUCLEOTIDE SEQUENCE</scope>
</reference>
<feature type="compositionally biased region" description="Low complexity" evidence="1">
    <location>
        <begin position="660"/>
        <end position="676"/>
    </location>
</feature>
<dbReference type="EMBL" id="BMAO01008523">
    <property type="protein sequence ID" value="GFR24459.1"/>
    <property type="molecule type" value="Genomic_DNA"/>
</dbReference>
<dbReference type="Proteomes" id="UP000887116">
    <property type="component" value="Unassembled WGS sequence"/>
</dbReference>
<feature type="compositionally biased region" description="Low complexity" evidence="1">
    <location>
        <begin position="459"/>
        <end position="528"/>
    </location>
</feature>
<sequence>MSILRRLLGINSNTPEVKEVIGFNPTNVELIEGNGVAYGLSYQDNGNGSSKVKLLISPLYQSKTYECGTNISVANEFKDQLSLTLIEDSAEIDKVGIIFPEEGISEEGEKYVKGLSFHTYGIKQSINVPSVEHLDKRKLQKNINNGSPANVGNSYFQPRAAKVDNGDVIVIAHNLKDQTLVSWYLKLGKSGKFKVLDGKQGFTERKLFKFGNPGQLVLNGNTMLYSQVSKRITKENQEVRKTRIFKFDMAKVVEDLKSGKKDECLLGKKNCQINTASSITSNPGEINFLQYVEGGNLVAFLAEGRSPNKQTLHLTSLVKNGSKSNFTVCEFADSIKQLYVKNNGQDSFIVTAINEGNITICNHQRFEKPSKVTIIPANSIKTFSDFVNIINGQLTPDIISSSTVVPIETVVTSKQASTAAIASTAETDTVKTTKLTTEAIASTSTMDKPSTGSTIQTSTVTVEPTTAAKTTTTSQATTITATSTSVPSETETSTVKPTAATVASTSTMSKPSTESTTQTSTVTMEPTVPTTSSEKTTQTVFIIPSTRTRESTTPIFTTTLLPQTTSSPQPTQLAIGSNRAGVIGGSLVGAIISIAGIIGFMAYKYVKGRNAAPVLELTDFNDRRRSSSSGNSDEEIFVASNRMSSYGSGTVLNSISVENSSRSRSSSSSSGSGPSS</sequence>
<keyword evidence="2" id="KW-0472">Membrane</keyword>
<feature type="transmembrane region" description="Helical" evidence="2">
    <location>
        <begin position="580"/>
        <end position="603"/>
    </location>
</feature>